<gene>
    <name evidence="12" type="primary">LOC105360055</name>
</gene>
<keyword evidence="6 9" id="KW-0175">Coiled coil</keyword>
<reference evidence="12" key="1">
    <citation type="submission" date="2025-08" db="UniProtKB">
        <authorList>
            <consortium name="RefSeq"/>
        </authorList>
    </citation>
    <scope>IDENTIFICATION</scope>
</reference>
<dbReference type="GO" id="GO:0031262">
    <property type="term" value="C:Ndc80 complex"/>
    <property type="evidence" value="ECO:0007669"/>
    <property type="project" value="InterPro"/>
</dbReference>
<dbReference type="Proteomes" id="UP000695007">
    <property type="component" value="Unplaced"/>
</dbReference>
<evidence type="ECO:0000256" key="3">
    <source>
        <dbReference type="ARBA" id="ARBA00022454"/>
    </source>
</evidence>
<evidence type="ECO:0000256" key="7">
    <source>
        <dbReference type="ARBA" id="ARBA00023306"/>
    </source>
</evidence>
<keyword evidence="8" id="KW-0137">Centromere</keyword>
<evidence type="ECO:0000256" key="1">
    <source>
        <dbReference type="ARBA" id="ARBA00004584"/>
    </source>
</evidence>
<organism evidence="11 12">
    <name type="scientific">Ceratosolen solmsi marchali</name>
    <dbReference type="NCBI Taxonomy" id="326594"/>
    <lineage>
        <taxon>Eukaryota</taxon>
        <taxon>Metazoa</taxon>
        <taxon>Ecdysozoa</taxon>
        <taxon>Arthropoda</taxon>
        <taxon>Hexapoda</taxon>
        <taxon>Insecta</taxon>
        <taxon>Pterygota</taxon>
        <taxon>Neoptera</taxon>
        <taxon>Endopterygota</taxon>
        <taxon>Hymenoptera</taxon>
        <taxon>Apocrita</taxon>
        <taxon>Proctotrupomorpha</taxon>
        <taxon>Chalcidoidea</taxon>
        <taxon>Agaonidae</taxon>
        <taxon>Agaoninae</taxon>
        <taxon>Ceratosolen</taxon>
    </lineage>
</organism>
<sequence length="367" mass="42723">MEPENLQSVLQEAGIQVDMKNLQNPTEDFMIYLIIEYLNKFHFDGHEISKSTMEQLHCVSCIDSASDAIRVINLYSSLSTVCNEIFLKDLCLTDITSPGPKRARKQIKILFNFFAYVRNKMVENEMAFIELDNQQKSMETMIIKKDSIIAKIGAILNSRENKMEIKQELQQEIKKISLRIDDNSKKCKELEYQVTGVIIQYQDAYKKCNDLKRNAIKLHKVTKELQSKIVKSPEEYAARSTELKKVLELKIEERQVLNDSITRKKLQIKNNEYAQELVKNLNDKILINTNEICKQLKETSEKLSCVKKELDLLKVDISKWTKIEINNSAAVLNTKDVKICDQLLFELNTHCISIEREFYLQKNLLEE</sequence>
<keyword evidence="4" id="KW-0132">Cell division</keyword>
<evidence type="ECO:0000313" key="11">
    <source>
        <dbReference type="Proteomes" id="UP000695007"/>
    </source>
</evidence>
<protein>
    <submittedName>
        <fullName evidence="12">Uncharacterized protein LOC105360055</fullName>
    </submittedName>
</protein>
<name>A0AAJ6YCG3_9HYME</name>
<keyword evidence="7" id="KW-0131">Cell cycle</keyword>
<evidence type="ECO:0000259" key="10">
    <source>
        <dbReference type="Pfam" id="PF03800"/>
    </source>
</evidence>
<feature type="coiled-coil region" evidence="9">
    <location>
        <begin position="155"/>
        <end position="186"/>
    </location>
</feature>
<keyword evidence="11" id="KW-1185">Reference proteome</keyword>
<dbReference type="InterPro" id="IPR038275">
    <property type="entry name" value="Nuf2_N_sf"/>
</dbReference>
<dbReference type="RefSeq" id="XP_011495133.1">
    <property type="nucleotide sequence ID" value="XM_011496831.1"/>
</dbReference>
<keyword evidence="5" id="KW-0498">Mitosis</keyword>
<dbReference type="GeneID" id="105360055"/>
<dbReference type="Pfam" id="PF03800">
    <property type="entry name" value="Nuf2"/>
    <property type="match status" value="1"/>
</dbReference>
<proteinExistence type="inferred from homology"/>
<evidence type="ECO:0000313" key="12">
    <source>
        <dbReference type="RefSeq" id="XP_011495133.1"/>
    </source>
</evidence>
<dbReference type="Gene3D" id="1.10.418.60">
    <property type="entry name" value="Ncd80 complex, Nuf2 subunit"/>
    <property type="match status" value="1"/>
</dbReference>
<evidence type="ECO:0000256" key="6">
    <source>
        <dbReference type="ARBA" id="ARBA00023054"/>
    </source>
</evidence>
<evidence type="ECO:0000256" key="4">
    <source>
        <dbReference type="ARBA" id="ARBA00022618"/>
    </source>
</evidence>
<dbReference type="KEGG" id="csol:105360055"/>
<feature type="domain" description="Kinetochore protein Nuf2 N-terminal" evidence="10">
    <location>
        <begin position="2"/>
        <end position="126"/>
    </location>
</feature>
<accession>A0AAJ6YCG3</accession>
<comment type="subcellular location">
    <subcellularLocation>
        <location evidence="1">Chromosome</location>
        <location evidence="1">Centromere</location>
    </subcellularLocation>
</comment>
<evidence type="ECO:0000256" key="8">
    <source>
        <dbReference type="ARBA" id="ARBA00023328"/>
    </source>
</evidence>
<comment type="similarity">
    <text evidence="2">Belongs to the NUF2 family.</text>
</comment>
<keyword evidence="3" id="KW-0158">Chromosome</keyword>
<evidence type="ECO:0000256" key="9">
    <source>
        <dbReference type="SAM" id="Coils"/>
    </source>
</evidence>
<dbReference type="GO" id="GO:0051301">
    <property type="term" value="P:cell division"/>
    <property type="evidence" value="ECO:0007669"/>
    <property type="project" value="UniProtKB-KW"/>
</dbReference>
<feature type="non-terminal residue" evidence="12">
    <location>
        <position position="367"/>
    </location>
</feature>
<dbReference type="InterPro" id="IPR005549">
    <property type="entry name" value="Kinetochore_Nuf2_N"/>
</dbReference>
<dbReference type="AlphaFoldDB" id="A0AAJ6YCG3"/>
<evidence type="ECO:0000256" key="5">
    <source>
        <dbReference type="ARBA" id="ARBA00022776"/>
    </source>
</evidence>
<evidence type="ECO:0000256" key="2">
    <source>
        <dbReference type="ARBA" id="ARBA00005498"/>
    </source>
</evidence>